<comment type="caution">
    <text evidence="4">The sequence shown here is derived from an EMBL/GenBank/DDBJ whole genome shotgun (WGS) entry which is preliminary data.</text>
</comment>
<dbReference type="Gene3D" id="3.90.850.10">
    <property type="entry name" value="Fumarylacetoacetase-like, C-terminal domain"/>
    <property type="match status" value="1"/>
</dbReference>
<evidence type="ECO:0000256" key="2">
    <source>
        <dbReference type="ARBA" id="ARBA00022723"/>
    </source>
</evidence>
<accession>A0A9D1PIM0</accession>
<dbReference type="SUPFAM" id="SSF56529">
    <property type="entry name" value="FAH"/>
    <property type="match status" value="1"/>
</dbReference>
<dbReference type="GO" id="GO:0046872">
    <property type="term" value="F:metal ion binding"/>
    <property type="evidence" value="ECO:0007669"/>
    <property type="project" value="UniProtKB-KW"/>
</dbReference>
<dbReference type="InterPro" id="IPR011234">
    <property type="entry name" value="Fumarylacetoacetase-like_C"/>
</dbReference>
<evidence type="ECO:0000256" key="1">
    <source>
        <dbReference type="ARBA" id="ARBA00010211"/>
    </source>
</evidence>
<reference evidence="4" key="2">
    <citation type="submission" date="2021-04" db="EMBL/GenBank/DDBJ databases">
        <authorList>
            <person name="Gilroy R."/>
        </authorList>
    </citation>
    <scope>NUCLEOTIDE SEQUENCE</scope>
    <source>
        <strain evidence="4">CHK193-4272</strain>
    </source>
</reference>
<protein>
    <submittedName>
        <fullName evidence="4">Fumarylacetoacetate hydrolase family protein</fullName>
    </submittedName>
</protein>
<evidence type="ECO:0000313" key="4">
    <source>
        <dbReference type="EMBL" id="HIV62153.1"/>
    </source>
</evidence>
<keyword evidence="2" id="KW-0479">Metal-binding</keyword>
<name>A0A9D1PIM0_9FIRM</name>
<proteinExistence type="inferred from homology"/>
<dbReference type="Pfam" id="PF01557">
    <property type="entry name" value="FAA_hydrolase"/>
    <property type="match status" value="1"/>
</dbReference>
<dbReference type="GO" id="GO:0016853">
    <property type="term" value="F:isomerase activity"/>
    <property type="evidence" value="ECO:0007669"/>
    <property type="project" value="UniProtKB-ARBA"/>
</dbReference>
<dbReference type="AlphaFoldDB" id="A0A9D1PIM0"/>
<feature type="domain" description="Fumarylacetoacetase-like C-terminal" evidence="3">
    <location>
        <begin position="79"/>
        <end position="286"/>
    </location>
</feature>
<organism evidence="4 5">
    <name type="scientific">Candidatus Butyricicoccus avistercoris</name>
    <dbReference type="NCBI Taxonomy" id="2838518"/>
    <lineage>
        <taxon>Bacteria</taxon>
        <taxon>Bacillati</taxon>
        <taxon>Bacillota</taxon>
        <taxon>Clostridia</taxon>
        <taxon>Eubacteriales</taxon>
        <taxon>Butyricicoccaceae</taxon>
        <taxon>Butyricicoccus</taxon>
    </lineage>
</organism>
<dbReference type="PANTHER" id="PTHR11820:SF7">
    <property type="entry name" value="ACYLPYRUVASE FAHD1, MITOCHONDRIAL"/>
    <property type="match status" value="1"/>
</dbReference>
<evidence type="ECO:0000313" key="5">
    <source>
        <dbReference type="Proteomes" id="UP000886808"/>
    </source>
</evidence>
<keyword evidence="4" id="KW-0378">Hydrolase</keyword>
<dbReference type="GO" id="GO:0019752">
    <property type="term" value="P:carboxylic acid metabolic process"/>
    <property type="evidence" value="ECO:0007669"/>
    <property type="project" value="UniProtKB-ARBA"/>
</dbReference>
<evidence type="ECO:0000259" key="3">
    <source>
        <dbReference type="Pfam" id="PF01557"/>
    </source>
</evidence>
<gene>
    <name evidence="4" type="ORF">H9746_04795</name>
</gene>
<dbReference type="Proteomes" id="UP000886808">
    <property type="component" value="Unassembled WGS sequence"/>
</dbReference>
<dbReference type="EMBL" id="DXIE01000028">
    <property type="protein sequence ID" value="HIV62153.1"/>
    <property type="molecule type" value="Genomic_DNA"/>
</dbReference>
<dbReference type="FunFam" id="3.90.850.10:FF:000002">
    <property type="entry name" value="2-hydroxyhepta-2,4-diene-1,7-dioate isomerase"/>
    <property type="match status" value="1"/>
</dbReference>
<dbReference type="PANTHER" id="PTHR11820">
    <property type="entry name" value="ACYLPYRUVASE"/>
    <property type="match status" value="1"/>
</dbReference>
<dbReference type="InterPro" id="IPR036663">
    <property type="entry name" value="Fumarylacetoacetase_C_sf"/>
</dbReference>
<sequence>MRFYTIEKDSKQIVCVGFGEKEIYPVSDFGVNFRDMNSLIDTLTLNECKEIFCAKNGKNPISLDDVKVLAPIPYPKQDILCIGVNYTEHAKESQNFHKEKFHKTQDAIYFCKRTSPANYDGGVIPLHSELTQKIDYECELGVILGKDAKNVTRENAWQYIFGYTIINDISARDVQKGRGQFYFGKSLDGFSPMGPCIVTADEIGENPALSIKCYVNGELRQNSTTNLLIHDIPDILCDLTRGITLRAGTIIATGTPSGVGMGFDPPRFLQSKDKIVCEIEKIGSLTSIMA</sequence>
<comment type="similarity">
    <text evidence="1">Belongs to the FAH family.</text>
</comment>
<dbReference type="GO" id="GO:0018773">
    <property type="term" value="F:acetylpyruvate hydrolase activity"/>
    <property type="evidence" value="ECO:0007669"/>
    <property type="project" value="TreeGrafter"/>
</dbReference>
<reference evidence="4" key="1">
    <citation type="journal article" date="2021" name="PeerJ">
        <title>Extensive microbial diversity within the chicken gut microbiome revealed by metagenomics and culture.</title>
        <authorList>
            <person name="Gilroy R."/>
            <person name="Ravi A."/>
            <person name="Getino M."/>
            <person name="Pursley I."/>
            <person name="Horton D.L."/>
            <person name="Alikhan N.F."/>
            <person name="Baker D."/>
            <person name="Gharbi K."/>
            <person name="Hall N."/>
            <person name="Watson M."/>
            <person name="Adriaenssens E.M."/>
            <person name="Foster-Nyarko E."/>
            <person name="Jarju S."/>
            <person name="Secka A."/>
            <person name="Antonio M."/>
            <person name="Oren A."/>
            <person name="Chaudhuri R.R."/>
            <person name="La Ragione R."/>
            <person name="Hildebrand F."/>
            <person name="Pallen M.J."/>
        </authorList>
    </citation>
    <scope>NUCLEOTIDE SEQUENCE</scope>
    <source>
        <strain evidence="4">CHK193-4272</strain>
    </source>
</reference>